<dbReference type="EMBL" id="SRLO01000022">
    <property type="protein sequence ID" value="TNN85201.1"/>
    <property type="molecule type" value="Genomic_DNA"/>
</dbReference>
<evidence type="ECO:0000313" key="2">
    <source>
        <dbReference type="Proteomes" id="UP000314294"/>
    </source>
</evidence>
<dbReference type="Proteomes" id="UP000314294">
    <property type="component" value="Unassembled WGS sequence"/>
</dbReference>
<protein>
    <submittedName>
        <fullName evidence="1">Uncharacterized protein</fullName>
    </submittedName>
</protein>
<proteinExistence type="predicted"/>
<evidence type="ECO:0000313" key="1">
    <source>
        <dbReference type="EMBL" id="TNN85201.1"/>
    </source>
</evidence>
<accession>A0A4Z2J5K0</accession>
<keyword evidence="2" id="KW-1185">Reference proteome</keyword>
<organism evidence="1 2">
    <name type="scientific">Liparis tanakae</name>
    <name type="common">Tanaka's snailfish</name>
    <dbReference type="NCBI Taxonomy" id="230148"/>
    <lineage>
        <taxon>Eukaryota</taxon>
        <taxon>Metazoa</taxon>
        <taxon>Chordata</taxon>
        <taxon>Craniata</taxon>
        <taxon>Vertebrata</taxon>
        <taxon>Euteleostomi</taxon>
        <taxon>Actinopterygii</taxon>
        <taxon>Neopterygii</taxon>
        <taxon>Teleostei</taxon>
        <taxon>Neoteleostei</taxon>
        <taxon>Acanthomorphata</taxon>
        <taxon>Eupercaria</taxon>
        <taxon>Perciformes</taxon>
        <taxon>Cottioidei</taxon>
        <taxon>Cottales</taxon>
        <taxon>Liparidae</taxon>
        <taxon>Liparis</taxon>
    </lineage>
</organism>
<reference evidence="1 2" key="1">
    <citation type="submission" date="2019-03" db="EMBL/GenBank/DDBJ databases">
        <title>First draft genome of Liparis tanakae, snailfish: a comprehensive survey of snailfish specific genes.</title>
        <authorList>
            <person name="Kim W."/>
            <person name="Song I."/>
            <person name="Jeong J.-H."/>
            <person name="Kim D."/>
            <person name="Kim S."/>
            <person name="Ryu S."/>
            <person name="Song J.Y."/>
            <person name="Lee S.K."/>
        </authorList>
    </citation>
    <scope>NUCLEOTIDE SEQUENCE [LARGE SCALE GENOMIC DNA]</scope>
    <source>
        <tissue evidence="1">Muscle</tissue>
    </source>
</reference>
<name>A0A4Z2J5K0_9TELE</name>
<dbReference type="AlphaFoldDB" id="A0A4Z2J5K0"/>
<comment type="caution">
    <text evidence="1">The sequence shown here is derived from an EMBL/GenBank/DDBJ whole genome shotgun (WGS) entry which is preliminary data.</text>
</comment>
<gene>
    <name evidence="1" type="ORF">EYF80_004551</name>
</gene>
<sequence length="127" mass="13812">MEPVVGGAAAPVGLKDYHVCWEAKEASLHTANRITADNESSAHRVDETVSGARRLQMSFDCKRRAFRVWTLEPSSAHRCLQSSVVHHQVGETRPGPAVQVFCAGFKSRQVDKQTCIGKPPGGGENDL</sequence>